<dbReference type="InParanoid" id="E3M2U1"/>
<feature type="region of interest" description="Disordered" evidence="1">
    <location>
        <begin position="175"/>
        <end position="201"/>
    </location>
</feature>
<feature type="compositionally biased region" description="Basic and acidic residues" evidence="1">
    <location>
        <begin position="421"/>
        <end position="440"/>
    </location>
</feature>
<dbReference type="KEGG" id="crq:GCK72_023569"/>
<dbReference type="RefSeq" id="XP_003109619.2">
    <property type="nucleotide sequence ID" value="XM_003109571.2"/>
</dbReference>
<dbReference type="AlphaFoldDB" id="E3M2U1"/>
<evidence type="ECO:0000313" key="4">
    <source>
        <dbReference type="Proteomes" id="UP000008281"/>
    </source>
</evidence>
<name>E3M2U1_CAERE</name>
<dbReference type="HOGENOM" id="CLU_622941_0_0_1"/>
<dbReference type="CTD" id="9803476"/>
<dbReference type="Proteomes" id="UP000008281">
    <property type="component" value="Unassembled WGS sequence"/>
</dbReference>
<gene>
    <name evidence="3" type="ORF">CRE_07392</name>
</gene>
<feature type="compositionally biased region" description="Basic residues" evidence="1">
    <location>
        <begin position="184"/>
        <end position="193"/>
    </location>
</feature>
<keyword evidence="4" id="KW-1185">Reference proteome</keyword>
<feature type="compositionally biased region" description="Acidic residues" evidence="1">
    <location>
        <begin position="408"/>
        <end position="420"/>
    </location>
</feature>
<organism evidence="4">
    <name type="scientific">Caenorhabditis remanei</name>
    <name type="common">Caenorhabditis vulgaris</name>
    <dbReference type="NCBI Taxonomy" id="31234"/>
    <lineage>
        <taxon>Eukaryota</taxon>
        <taxon>Metazoa</taxon>
        <taxon>Ecdysozoa</taxon>
        <taxon>Nematoda</taxon>
        <taxon>Chromadorea</taxon>
        <taxon>Rhabditida</taxon>
        <taxon>Rhabditina</taxon>
        <taxon>Rhabditomorpha</taxon>
        <taxon>Rhabditoidea</taxon>
        <taxon>Rhabditidae</taxon>
        <taxon>Peloderinae</taxon>
        <taxon>Caenorhabditis</taxon>
    </lineage>
</organism>
<evidence type="ECO:0000256" key="2">
    <source>
        <dbReference type="SAM" id="SignalP"/>
    </source>
</evidence>
<feature type="chain" id="PRO_5003175981" evidence="2">
    <location>
        <begin position="29"/>
        <end position="440"/>
    </location>
</feature>
<sequence>MSIVLSFPGVPFLVLLACCHFVMHKASTNLLLGDEQHPTTTLLCFIHYFILTAKQDIRVGDVCVINKSLAVVVRVHRKFTVRYIGYSPKYPHSFEKSRFVAFHFEDQFKPGVHLREGALEAAKNILQIRGQDWGSESGRKPCEQEKLIRSDSANRDIEIYKELRKYLRVLRRVNRGGRRDGGRGGRRGGHRGGGHNFMPGREDGVHAEVEGNQKDNLHHEGNIVIPDVQEDVQNQGSEDVFGGESDMPQNEKANLDGEKNGDLPVEAVAHHGAEVDILAMGEGNRGGEDNDYLPNGIHDGEGIIPVEILGSGENGYIPIEAGHFCEETDIILTAVKSDSHGNQAVLPAVADNVVAEKNICHQTGADELDDKGNKTMSTEGDFALHGSGSASLTNSINCQKSQKRVAPTEEDTDNFDDSIEEERTIDPPSPKRDNKLCIIS</sequence>
<evidence type="ECO:0000256" key="1">
    <source>
        <dbReference type="SAM" id="MobiDB-lite"/>
    </source>
</evidence>
<keyword evidence="2" id="KW-0732">Signal</keyword>
<feature type="region of interest" description="Disordered" evidence="1">
    <location>
        <begin position="365"/>
        <end position="440"/>
    </location>
</feature>
<feature type="signal peptide" evidence="2">
    <location>
        <begin position="1"/>
        <end position="28"/>
    </location>
</feature>
<proteinExistence type="predicted"/>
<reference evidence="3" key="1">
    <citation type="submission" date="2007-07" db="EMBL/GenBank/DDBJ databases">
        <title>PCAP assembly of the Caenorhabditis remanei genome.</title>
        <authorList>
            <consortium name="The Caenorhabditis remanei Sequencing Consortium"/>
            <person name="Wilson R.K."/>
        </authorList>
    </citation>
    <scope>NUCLEOTIDE SEQUENCE [LARGE SCALE GENOMIC DNA]</scope>
    <source>
        <strain evidence="3">PB4641</strain>
    </source>
</reference>
<evidence type="ECO:0000313" key="3">
    <source>
        <dbReference type="EMBL" id="EFO89761.1"/>
    </source>
</evidence>
<feature type="compositionally biased region" description="Polar residues" evidence="1">
    <location>
        <begin position="388"/>
        <end position="400"/>
    </location>
</feature>
<dbReference type="GeneID" id="9803476"/>
<accession>E3M2U1</accession>
<protein>
    <submittedName>
        <fullName evidence="3">Uncharacterized protein</fullName>
    </submittedName>
</protein>
<dbReference type="EMBL" id="DS268422">
    <property type="protein sequence ID" value="EFO89761.1"/>
    <property type="molecule type" value="Genomic_DNA"/>
</dbReference>